<evidence type="ECO:0000256" key="3">
    <source>
        <dbReference type="ARBA" id="ARBA00022531"/>
    </source>
</evidence>
<dbReference type="Pfam" id="PF17863">
    <property type="entry name" value="AAA_lid_2"/>
    <property type="match status" value="1"/>
</dbReference>
<sequence>MVARGALGVATFLALVAPGAGYAGGNAQPGVGARTSAIRRCGRARCVAAEPEAAAPVPTKKKFRVGPRRLPLSAIVGMDNVKTALLLAAVNPYIGGVVVAGSRGTAKSVMARAAHSLMPPIEIVKGSPYNIDPSGPSGEVDSFLSAELEATGKTLADLETEVIDVPFCQVPLDVLEDRLLGSVDLEKSLATGETIFEPGLLARAHRAVLYIDDINLLDEGVSNLLLSVISSGEVIVEREGLSVRYPCRPIMIATFNPEGGELRDHLLDRIGICLSADAEPLSLEQRIDAAEIATRFSTEPDVVEAEARETEEGMFETLVYARAFLRDVTISKAQITYLCEEAKRAGVQGHRAEMFATQVAKAAAAIEQRDKVVADDLTLAVKLAIIPRGTTVTDPNQPDDQMQQPPPPPPPQDSAEEEEDDESESEPESEEEEQDDAAPPVPEEFLLDADGTVLDPSVMAFAMKARTGRSGKGNLIFSEDRGRYIKPMLPKGKVRRLAVDATMRAAAPYQRGRRSRATESKPVYIEQSDVRAKKMARKAGSLIVFVVDASGSMALNRMNAAKGAAISLLTTAYQSRDKICLIAFQGEQATVLLPPTRSVAMAKNRLERMPCGGGSPLAHALNTAVQVGLQAQKSGDTGDVIVVCVSDGRANVPLATSLHIETPRAPGDESAGGEKADKEQLRQEVLQMAGMMRGLFGFKLLMLDTENKFVSTGMAKEIADAAGGRYHYIPKASEASMAAVANEALASLI</sequence>
<evidence type="ECO:0000256" key="2">
    <source>
        <dbReference type="ARBA" id="ARBA00005799"/>
    </source>
</evidence>
<dbReference type="InterPro" id="IPR027417">
    <property type="entry name" value="P-loop_NTPase"/>
</dbReference>
<dbReference type="InterPro" id="IPR002035">
    <property type="entry name" value="VWF_A"/>
</dbReference>
<dbReference type="SUPFAM" id="SSF52540">
    <property type="entry name" value="P-loop containing nucleoside triphosphate hydrolases"/>
    <property type="match status" value="1"/>
</dbReference>
<evidence type="ECO:0000256" key="1">
    <source>
        <dbReference type="ARBA" id="ARBA00005173"/>
    </source>
</evidence>
<dbReference type="PANTHER" id="PTHR43473:SF2">
    <property type="entry name" value="MAGNESIUM-CHELATASE SUBUNIT CHLD, CHLOROPLASTIC"/>
    <property type="match status" value="1"/>
</dbReference>
<dbReference type="Proteomes" id="UP000751190">
    <property type="component" value="Unassembled WGS sequence"/>
</dbReference>
<keyword evidence="4 9" id="KW-0436">Ligase</keyword>
<keyword evidence="9" id="KW-0934">Plastid</keyword>
<dbReference type="InterPro" id="IPR041628">
    <property type="entry name" value="ChlI/MoxR_AAA_lid"/>
</dbReference>
<keyword evidence="6 9" id="KW-0067">ATP-binding</keyword>
<dbReference type="GO" id="GO:0015979">
    <property type="term" value="P:photosynthesis"/>
    <property type="evidence" value="ECO:0007669"/>
    <property type="project" value="UniProtKB-UniRule"/>
</dbReference>
<dbReference type="Gene3D" id="1.10.8.80">
    <property type="entry name" value="Magnesium chelatase subunit I, C-Terminal domain"/>
    <property type="match status" value="1"/>
</dbReference>
<evidence type="ECO:0000256" key="4">
    <source>
        <dbReference type="ARBA" id="ARBA00022598"/>
    </source>
</evidence>
<feature type="compositionally biased region" description="Acidic residues" evidence="10">
    <location>
        <begin position="414"/>
        <end position="436"/>
    </location>
</feature>
<dbReference type="GO" id="GO:0015995">
    <property type="term" value="P:chlorophyll biosynthetic process"/>
    <property type="evidence" value="ECO:0007669"/>
    <property type="project" value="UniProtKB-UniPathway"/>
</dbReference>
<dbReference type="GO" id="GO:0016851">
    <property type="term" value="F:magnesium chelatase activity"/>
    <property type="evidence" value="ECO:0007669"/>
    <property type="project" value="UniProtKB-UniRule"/>
</dbReference>
<comment type="pathway">
    <text evidence="1 9">Porphyrin-containing compound metabolism; chlorophyll biosynthesis.</text>
</comment>
<dbReference type="UniPathway" id="UPA00668"/>
<evidence type="ECO:0000256" key="10">
    <source>
        <dbReference type="SAM" id="MobiDB-lite"/>
    </source>
</evidence>
<dbReference type="OrthoDB" id="299997at2759"/>
<name>A0A8J5XLJ5_DIALT</name>
<gene>
    <name evidence="13" type="ORF">KFE25_002329</name>
</gene>
<dbReference type="Pfam" id="PF13519">
    <property type="entry name" value="VWA_2"/>
    <property type="match status" value="1"/>
</dbReference>
<dbReference type="NCBIfam" id="TIGR02031">
    <property type="entry name" value="BchD-ChlD"/>
    <property type="match status" value="1"/>
</dbReference>
<keyword evidence="5 9" id="KW-0547">Nucleotide-binding</keyword>
<feature type="region of interest" description="Disordered" evidence="10">
    <location>
        <begin position="390"/>
        <end position="442"/>
    </location>
</feature>
<feature type="chain" id="PRO_5035204858" description="Mg-protoporphyrin IX chelatase" evidence="11">
    <location>
        <begin position="28"/>
        <end position="749"/>
    </location>
</feature>
<proteinExistence type="inferred from homology"/>
<keyword evidence="7 9" id="KW-0149">Chlorophyll biosynthesis</keyword>
<dbReference type="AlphaFoldDB" id="A0A8J5XLJ5"/>
<evidence type="ECO:0000313" key="13">
    <source>
        <dbReference type="EMBL" id="KAG8461140.1"/>
    </source>
</evidence>
<evidence type="ECO:0000256" key="8">
    <source>
        <dbReference type="ARBA" id="ARBA00048693"/>
    </source>
</evidence>
<feature type="domain" description="VWFA" evidence="12">
    <location>
        <begin position="542"/>
        <end position="749"/>
    </location>
</feature>
<keyword evidence="3 9" id="KW-0602">Photosynthesis</keyword>
<evidence type="ECO:0000259" key="12">
    <source>
        <dbReference type="PROSITE" id="PS50234"/>
    </source>
</evidence>
<evidence type="ECO:0000313" key="14">
    <source>
        <dbReference type="Proteomes" id="UP000751190"/>
    </source>
</evidence>
<accession>A0A8J5XLJ5</accession>
<comment type="similarity">
    <text evidence="2 9">Belongs to the Mg-chelatase subunits D/I family.</text>
</comment>
<dbReference type="CDD" id="cd01451">
    <property type="entry name" value="vWA_Magnesium_chelatase"/>
    <property type="match status" value="1"/>
</dbReference>
<evidence type="ECO:0000256" key="11">
    <source>
        <dbReference type="SAM" id="SignalP"/>
    </source>
</evidence>
<feature type="compositionally biased region" description="Low complexity" evidence="10">
    <location>
        <begin position="394"/>
        <end position="403"/>
    </location>
</feature>
<comment type="subcellular location">
    <subcellularLocation>
        <location evidence="9">Plastid</location>
        <location evidence="9">Chloroplast</location>
    </subcellularLocation>
</comment>
<dbReference type="Gene3D" id="3.40.50.300">
    <property type="entry name" value="P-loop containing nucleotide triphosphate hydrolases"/>
    <property type="match status" value="1"/>
</dbReference>
<organism evidence="13 14">
    <name type="scientific">Diacronema lutheri</name>
    <name type="common">Unicellular marine alga</name>
    <name type="synonym">Monochrysis lutheri</name>
    <dbReference type="NCBI Taxonomy" id="2081491"/>
    <lineage>
        <taxon>Eukaryota</taxon>
        <taxon>Haptista</taxon>
        <taxon>Haptophyta</taxon>
        <taxon>Pavlovophyceae</taxon>
        <taxon>Pavlovales</taxon>
        <taxon>Pavlovaceae</taxon>
        <taxon>Diacronema</taxon>
    </lineage>
</organism>
<comment type="catalytic activity">
    <reaction evidence="8 9">
        <text>protoporphyrin IX + Mg(2+) + ATP + H2O = Mg-protoporphyrin IX + ADP + phosphate + 3 H(+)</text>
        <dbReference type="Rhea" id="RHEA:13961"/>
        <dbReference type="ChEBI" id="CHEBI:15377"/>
        <dbReference type="ChEBI" id="CHEBI:15378"/>
        <dbReference type="ChEBI" id="CHEBI:18420"/>
        <dbReference type="ChEBI" id="CHEBI:30616"/>
        <dbReference type="ChEBI" id="CHEBI:43474"/>
        <dbReference type="ChEBI" id="CHEBI:57306"/>
        <dbReference type="ChEBI" id="CHEBI:60492"/>
        <dbReference type="ChEBI" id="CHEBI:456216"/>
        <dbReference type="EC" id="6.6.1.1"/>
    </reaction>
</comment>
<reference evidence="13" key="1">
    <citation type="submission" date="2021-05" db="EMBL/GenBank/DDBJ databases">
        <title>The genome of the haptophyte Pavlova lutheri (Diacronema luteri, Pavlovales) - a model for lipid biosynthesis in eukaryotic algae.</title>
        <authorList>
            <person name="Hulatt C.J."/>
            <person name="Posewitz M.C."/>
        </authorList>
    </citation>
    <scope>NUCLEOTIDE SEQUENCE</scope>
    <source>
        <strain evidence="13">NIVA-4/92</strain>
    </source>
</reference>
<evidence type="ECO:0000256" key="9">
    <source>
        <dbReference type="RuleBase" id="RU362087"/>
    </source>
</evidence>
<dbReference type="Pfam" id="PF01078">
    <property type="entry name" value="Mg_chelatase"/>
    <property type="match status" value="1"/>
</dbReference>
<keyword evidence="9" id="KW-0150">Chloroplast</keyword>
<dbReference type="EMBL" id="JAGTXO010000027">
    <property type="protein sequence ID" value="KAG8461140.1"/>
    <property type="molecule type" value="Genomic_DNA"/>
</dbReference>
<dbReference type="PROSITE" id="PS50234">
    <property type="entry name" value="VWFA"/>
    <property type="match status" value="1"/>
</dbReference>
<comment type="caution">
    <text evidence="13">The sequence shown here is derived from an EMBL/GenBank/DDBJ whole genome shotgun (WGS) entry which is preliminary data.</text>
</comment>
<evidence type="ECO:0000256" key="7">
    <source>
        <dbReference type="ARBA" id="ARBA00023171"/>
    </source>
</evidence>
<dbReference type="PANTHER" id="PTHR43473">
    <property type="entry name" value="MAGNESIUM-CHELATASE SUBUNIT CHLD, CHLOROPLASTIC"/>
    <property type="match status" value="1"/>
</dbReference>
<keyword evidence="14" id="KW-1185">Reference proteome</keyword>
<dbReference type="InterPro" id="IPR000523">
    <property type="entry name" value="Mg_chelatse_chII-like_cat_dom"/>
</dbReference>
<evidence type="ECO:0000256" key="5">
    <source>
        <dbReference type="ARBA" id="ARBA00022741"/>
    </source>
</evidence>
<dbReference type="Gene3D" id="3.40.50.410">
    <property type="entry name" value="von Willebrand factor, type A domain"/>
    <property type="match status" value="1"/>
</dbReference>
<dbReference type="OMA" id="YYHLPKA"/>
<dbReference type="GO" id="GO:0005524">
    <property type="term" value="F:ATP binding"/>
    <property type="evidence" value="ECO:0007669"/>
    <property type="project" value="UniProtKB-UniRule"/>
</dbReference>
<evidence type="ECO:0000256" key="6">
    <source>
        <dbReference type="ARBA" id="ARBA00022840"/>
    </source>
</evidence>
<dbReference type="EC" id="6.6.1.1" evidence="9"/>
<dbReference type="InterPro" id="IPR036465">
    <property type="entry name" value="vWFA_dom_sf"/>
</dbReference>
<feature type="signal peptide" evidence="11">
    <location>
        <begin position="1"/>
        <end position="27"/>
    </location>
</feature>
<keyword evidence="11" id="KW-0732">Signal</keyword>
<comment type="function">
    <text evidence="9">Involved in chlorophyll biosynthesis. Catalyzes the insertion of magnesium ion into protoporphyrin IX to yield Mg-protoporphyrin IX.</text>
</comment>
<dbReference type="SUPFAM" id="SSF53300">
    <property type="entry name" value="vWA-like"/>
    <property type="match status" value="1"/>
</dbReference>
<protein>
    <recommendedName>
        <fullName evidence="9">Mg-protoporphyrin IX chelatase</fullName>
        <ecNumber evidence="9">6.6.1.1</ecNumber>
    </recommendedName>
</protein>
<dbReference type="GO" id="GO:0009507">
    <property type="term" value="C:chloroplast"/>
    <property type="evidence" value="ECO:0007669"/>
    <property type="project" value="UniProtKB-SubCell"/>
</dbReference>
<dbReference type="InterPro" id="IPR011776">
    <property type="entry name" value="Mg_chelatase_ATPase-dsu"/>
</dbReference>
<dbReference type="InterPro" id="IPR041702">
    <property type="entry name" value="BchD/ChlD_VWA"/>
</dbReference>
<dbReference type="SMART" id="SM00327">
    <property type="entry name" value="VWA"/>
    <property type="match status" value="1"/>
</dbReference>